<protein>
    <submittedName>
        <fullName evidence="8">DoxX family protein</fullName>
    </submittedName>
</protein>
<dbReference type="Pfam" id="PF07681">
    <property type="entry name" value="DoxX"/>
    <property type="match status" value="1"/>
</dbReference>
<reference evidence="8 9" key="1">
    <citation type="journal article" date="2013" name="Int. J. Syst. Evol. Microbiol.">
        <title>Chryseobacterium angstadtii sp. nov., isolated from a newt tank.</title>
        <authorList>
            <person name="Kirk K.E."/>
            <person name="Hoffman J.A."/>
            <person name="Smith K.A."/>
            <person name="Strahan B.L."/>
            <person name="Failor K.C."/>
            <person name="Krebs J.E."/>
            <person name="Gale A.N."/>
            <person name="Do T.D."/>
            <person name="Sontag T.C."/>
            <person name="Batties A.M."/>
            <person name="Mistiszyn K."/>
            <person name="Newman J.D."/>
        </authorList>
    </citation>
    <scope>NUCLEOTIDE SEQUENCE [LARGE SCALE GENOMIC DNA]</scope>
    <source>
        <strain evidence="8 9">KM</strain>
    </source>
</reference>
<dbReference type="OrthoDB" id="280866at2"/>
<dbReference type="STRING" id="558151.ACM46_13620"/>
<gene>
    <name evidence="8" type="ORF">ACM46_13620</name>
</gene>
<comment type="caution">
    <text evidence="8">The sequence shown here is derived from an EMBL/GenBank/DDBJ whole genome shotgun (WGS) entry which is preliminary data.</text>
</comment>
<name>A0A0J7IAT2_9FLAO</name>
<dbReference type="Proteomes" id="UP000036261">
    <property type="component" value="Unassembled WGS sequence"/>
</dbReference>
<evidence type="ECO:0000256" key="2">
    <source>
        <dbReference type="ARBA" id="ARBA00006679"/>
    </source>
</evidence>
<comment type="similarity">
    <text evidence="2">Belongs to the DoxX family.</text>
</comment>
<dbReference type="GO" id="GO:0005886">
    <property type="term" value="C:plasma membrane"/>
    <property type="evidence" value="ECO:0007669"/>
    <property type="project" value="UniProtKB-SubCell"/>
</dbReference>
<dbReference type="InterPro" id="IPR051907">
    <property type="entry name" value="DoxX-like_oxidoreductase"/>
</dbReference>
<organism evidence="8 9">
    <name type="scientific">Chryseobacterium angstadtii</name>
    <dbReference type="NCBI Taxonomy" id="558151"/>
    <lineage>
        <taxon>Bacteria</taxon>
        <taxon>Pseudomonadati</taxon>
        <taxon>Bacteroidota</taxon>
        <taxon>Flavobacteriia</taxon>
        <taxon>Flavobacteriales</taxon>
        <taxon>Weeksellaceae</taxon>
        <taxon>Chryseobacterium group</taxon>
        <taxon>Chryseobacterium</taxon>
    </lineage>
</organism>
<dbReference type="RefSeq" id="WP_048507228.1">
    <property type="nucleotide sequence ID" value="NZ_LFND01000004.1"/>
</dbReference>
<keyword evidence="9" id="KW-1185">Reference proteome</keyword>
<evidence type="ECO:0000256" key="1">
    <source>
        <dbReference type="ARBA" id="ARBA00004651"/>
    </source>
</evidence>
<keyword evidence="5 7" id="KW-1133">Transmembrane helix</keyword>
<comment type="subcellular location">
    <subcellularLocation>
        <location evidence="1">Cell membrane</location>
        <topology evidence="1">Multi-pass membrane protein</topology>
    </subcellularLocation>
</comment>
<evidence type="ECO:0000256" key="5">
    <source>
        <dbReference type="ARBA" id="ARBA00022989"/>
    </source>
</evidence>
<dbReference type="PANTHER" id="PTHR33452:SF1">
    <property type="entry name" value="INNER MEMBRANE PROTEIN YPHA-RELATED"/>
    <property type="match status" value="1"/>
</dbReference>
<keyword evidence="4 7" id="KW-0812">Transmembrane</keyword>
<dbReference type="EMBL" id="LFND01000004">
    <property type="protein sequence ID" value="KMQ62986.1"/>
    <property type="molecule type" value="Genomic_DNA"/>
</dbReference>
<evidence type="ECO:0000256" key="7">
    <source>
        <dbReference type="SAM" id="Phobius"/>
    </source>
</evidence>
<sequence length="133" mass="14517">MNRNIDLGILITRIAIGFPMLVYGISKLIHGVGFIENMMVEKNLPSFLAYGVFMGEIIAPVMIIAGLRIRLAGLVFAANCFTAIVLAQTGSLFKLNEFGGWALELLAIYLLVGLSFFFTGAGKYAISKGHQWD</sequence>
<evidence type="ECO:0000313" key="9">
    <source>
        <dbReference type="Proteomes" id="UP000036261"/>
    </source>
</evidence>
<keyword evidence="6 7" id="KW-0472">Membrane</keyword>
<evidence type="ECO:0000256" key="6">
    <source>
        <dbReference type="ARBA" id="ARBA00023136"/>
    </source>
</evidence>
<feature type="transmembrane region" description="Helical" evidence="7">
    <location>
        <begin position="74"/>
        <end position="93"/>
    </location>
</feature>
<evidence type="ECO:0000313" key="8">
    <source>
        <dbReference type="EMBL" id="KMQ62986.1"/>
    </source>
</evidence>
<feature type="transmembrane region" description="Helical" evidence="7">
    <location>
        <begin position="7"/>
        <end position="26"/>
    </location>
</feature>
<evidence type="ECO:0000256" key="3">
    <source>
        <dbReference type="ARBA" id="ARBA00022475"/>
    </source>
</evidence>
<keyword evidence="3" id="KW-1003">Cell membrane</keyword>
<feature type="transmembrane region" description="Helical" evidence="7">
    <location>
        <begin position="46"/>
        <end position="67"/>
    </location>
</feature>
<dbReference type="AlphaFoldDB" id="A0A0J7IAT2"/>
<dbReference type="PANTHER" id="PTHR33452">
    <property type="entry name" value="OXIDOREDUCTASE CATD-RELATED"/>
    <property type="match status" value="1"/>
</dbReference>
<feature type="transmembrane region" description="Helical" evidence="7">
    <location>
        <begin position="105"/>
        <end position="126"/>
    </location>
</feature>
<evidence type="ECO:0000256" key="4">
    <source>
        <dbReference type="ARBA" id="ARBA00022692"/>
    </source>
</evidence>
<proteinExistence type="inferred from homology"/>
<dbReference type="PATRIC" id="fig|558151.6.peg.2882"/>
<accession>A0A0J7IAT2</accession>
<dbReference type="InterPro" id="IPR032808">
    <property type="entry name" value="DoxX"/>
</dbReference>